<dbReference type="SUPFAM" id="SSF49899">
    <property type="entry name" value="Concanavalin A-like lectins/glucanases"/>
    <property type="match status" value="1"/>
</dbReference>
<evidence type="ECO:0000313" key="2">
    <source>
        <dbReference type="EMBL" id="KAJ7382959.1"/>
    </source>
</evidence>
<sequence>MMKFIAALPFLFVFMLQECCAAKSSTASTGKTCWTECTKTCGGGTQVTCANNTAVTRTCNTIRCPGDPEWTKCTLTCGGGMQKNVDNSSIIRTCNTMACPGDAGCLSAYLSFEHVYNHIVYDESHNGNAGTMHGCARIVNNGKFGKGLELSEDGNVTFDVEKFHNRPTDAITIALWLNLSQINGSHELFFTCGTPELYNMGDYHFAIDSGKSSVA</sequence>
<dbReference type="OrthoDB" id="5966010at2759"/>
<name>A0A9W9ZMV3_9CNID</name>
<proteinExistence type="predicted"/>
<dbReference type="Gene3D" id="2.60.120.200">
    <property type="match status" value="1"/>
</dbReference>
<dbReference type="InterPro" id="IPR013320">
    <property type="entry name" value="ConA-like_dom_sf"/>
</dbReference>
<organism evidence="2 3">
    <name type="scientific">Desmophyllum pertusum</name>
    <dbReference type="NCBI Taxonomy" id="174260"/>
    <lineage>
        <taxon>Eukaryota</taxon>
        <taxon>Metazoa</taxon>
        <taxon>Cnidaria</taxon>
        <taxon>Anthozoa</taxon>
        <taxon>Hexacorallia</taxon>
        <taxon>Scleractinia</taxon>
        <taxon>Caryophylliina</taxon>
        <taxon>Caryophylliidae</taxon>
        <taxon>Desmophyllum</taxon>
    </lineage>
</organism>
<evidence type="ECO:0000313" key="3">
    <source>
        <dbReference type="Proteomes" id="UP001163046"/>
    </source>
</evidence>
<dbReference type="PROSITE" id="PS50092">
    <property type="entry name" value="TSP1"/>
    <property type="match status" value="1"/>
</dbReference>
<protein>
    <submittedName>
        <fullName evidence="2">Uncharacterized protein</fullName>
    </submittedName>
</protein>
<comment type="caution">
    <text evidence="2">The sequence shown here is derived from an EMBL/GenBank/DDBJ whole genome shotgun (WGS) entry which is preliminary data.</text>
</comment>
<keyword evidence="1" id="KW-0732">Signal</keyword>
<gene>
    <name evidence="2" type="ORF">OS493_031735</name>
</gene>
<dbReference type="Proteomes" id="UP001163046">
    <property type="component" value="Unassembled WGS sequence"/>
</dbReference>
<dbReference type="InterPro" id="IPR000884">
    <property type="entry name" value="TSP1_rpt"/>
</dbReference>
<feature type="chain" id="PRO_5040893720" evidence="1">
    <location>
        <begin position="22"/>
        <end position="215"/>
    </location>
</feature>
<keyword evidence="3" id="KW-1185">Reference proteome</keyword>
<dbReference type="AlphaFoldDB" id="A0A9W9ZMV3"/>
<evidence type="ECO:0000256" key="1">
    <source>
        <dbReference type="SAM" id="SignalP"/>
    </source>
</evidence>
<accession>A0A9W9ZMV3</accession>
<reference evidence="2" key="1">
    <citation type="submission" date="2023-01" db="EMBL/GenBank/DDBJ databases">
        <title>Genome assembly of the deep-sea coral Lophelia pertusa.</title>
        <authorList>
            <person name="Herrera S."/>
            <person name="Cordes E."/>
        </authorList>
    </citation>
    <scope>NUCLEOTIDE SEQUENCE</scope>
    <source>
        <strain evidence="2">USNM1676648</strain>
        <tissue evidence="2">Polyp</tissue>
    </source>
</reference>
<feature type="signal peptide" evidence="1">
    <location>
        <begin position="1"/>
        <end position="21"/>
    </location>
</feature>
<dbReference type="EMBL" id="MU825910">
    <property type="protein sequence ID" value="KAJ7382959.1"/>
    <property type="molecule type" value="Genomic_DNA"/>
</dbReference>